<comment type="caution">
    <text evidence="6">The sequence shown here is derived from an EMBL/GenBank/DDBJ whole genome shotgun (WGS) entry which is preliminary data.</text>
</comment>
<dbReference type="EMBL" id="VRMN01000001">
    <property type="protein sequence ID" value="KAA8499359.1"/>
    <property type="molecule type" value="Genomic_DNA"/>
</dbReference>
<gene>
    <name evidence="6" type="ORF">FVE85_6944</name>
</gene>
<evidence type="ECO:0000256" key="5">
    <source>
        <dbReference type="SAM" id="MobiDB-lite"/>
    </source>
</evidence>
<keyword evidence="1" id="KW-0132">Cell division</keyword>
<reference evidence="7" key="1">
    <citation type="journal article" date="2019" name="Nat. Commun.">
        <title>Expansion of phycobilisome linker gene families in mesophilic red algae.</title>
        <authorList>
            <person name="Lee J."/>
            <person name="Kim D."/>
            <person name="Bhattacharya D."/>
            <person name="Yoon H.S."/>
        </authorList>
    </citation>
    <scope>NUCLEOTIDE SEQUENCE [LARGE SCALE GENOMIC DNA]</scope>
    <source>
        <strain evidence="7">CCMP 1328</strain>
    </source>
</reference>
<accession>A0A5J4Z5M5</accession>
<keyword evidence="4" id="KW-0131">Cell cycle</keyword>
<evidence type="ECO:0000256" key="3">
    <source>
        <dbReference type="ARBA" id="ARBA00022786"/>
    </source>
</evidence>
<name>A0A5J4Z5M5_PORPP</name>
<feature type="region of interest" description="Disordered" evidence="5">
    <location>
        <begin position="1"/>
        <end position="31"/>
    </location>
</feature>
<dbReference type="AlphaFoldDB" id="A0A5J4Z5M5"/>
<evidence type="ECO:0000313" key="6">
    <source>
        <dbReference type="EMBL" id="KAA8499359.1"/>
    </source>
</evidence>
<evidence type="ECO:0000256" key="1">
    <source>
        <dbReference type="ARBA" id="ARBA00022618"/>
    </source>
</evidence>
<evidence type="ECO:0008006" key="8">
    <source>
        <dbReference type="Google" id="ProtNLM"/>
    </source>
</evidence>
<keyword evidence="3" id="KW-0833">Ubl conjugation pathway</keyword>
<dbReference type="GO" id="GO:0045842">
    <property type="term" value="P:positive regulation of mitotic metaphase/anaphase transition"/>
    <property type="evidence" value="ECO:0007669"/>
    <property type="project" value="TreeGrafter"/>
</dbReference>
<proteinExistence type="predicted"/>
<keyword evidence="7" id="KW-1185">Reference proteome</keyword>
<dbReference type="InterPro" id="IPR037679">
    <property type="entry name" value="Apc5"/>
</dbReference>
<dbReference type="PANTHER" id="PTHR12830:SF9">
    <property type="entry name" value="ANAPHASE-PROMOTING COMPLEX SUBUNIT 5"/>
    <property type="match status" value="1"/>
</dbReference>
<keyword evidence="2" id="KW-0498">Mitosis</keyword>
<evidence type="ECO:0000256" key="2">
    <source>
        <dbReference type="ARBA" id="ARBA00022776"/>
    </source>
</evidence>
<dbReference type="Proteomes" id="UP000324585">
    <property type="component" value="Unassembled WGS sequence"/>
</dbReference>
<organism evidence="6 7">
    <name type="scientific">Porphyridium purpureum</name>
    <name type="common">Red alga</name>
    <name type="synonym">Porphyridium cruentum</name>
    <dbReference type="NCBI Taxonomy" id="35688"/>
    <lineage>
        <taxon>Eukaryota</taxon>
        <taxon>Rhodophyta</taxon>
        <taxon>Bangiophyceae</taxon>
        <taxon>Porphyridiales</taxon>
        <taxon>Porphyridiaceae</taxon>
        <taxon>Porphyridium</taxon>
    </lineage>
</organism>
<dbReference type="GO" id="GO:0070979">
    <property type="term" value="P:protein K11-linked ubiquitination"/>
    <property type="evidence" value="ECO:0007669"/>
    <property type="project" value="TreeGrafter"/>
</dbReference>
<evidence type="ECO:0000256" key="4">
    <source>
        <dbReference type="ARBA" id="ARBA00023306"/>
    </source>
</evidence>
<dbReference type="GO" id="GO:0031145">
    <property type="term" value="P:anaphase-promoting complex-dependent catabolic process"/>
    <property type="evidence" value="ECO:0007669"/>
    <property type="project" value="TreeGrafter"/>
</dbReference>
<sequence>MESARAAPGNAEHERRQHMRQYHGDDKKSPKATSWDICVSALVYFVLNTGPETSASRGEQMRLPHVIAHEIVRHACAVPLHERESMASLKGLVFSRELQRALVEIEQLGFGDSPRQPAHAGHVSRVLWCMLVDAVVQELSTLDDVLNMLFVKLPRCVRQFASSGNDDQLLEYVQRMAELRSVPLVPTTHDPGAIPSALHLLTLDPDYAAPSSTDDGIDDNEALSRHADGGYIVETRTATYGRGPEPYMGEDLENRSTASSVEARSLVGIYLRRAVCAWTSTSLEDIDATVRSLACFCTSRVDVSGASGSRSASDAQQLRFKPEIQNWFHSERAMKQRRFTEADELLHAHFDRDARRMQIEAHVPSMALSRMLARAGKYALARKSVNEALNAARHAGDTYAQAVLQDLLLRIAPAHERIQLLLHSDGIGQTHPVTHSQAVPDTGTAPTRLGFRSEHLVPSFLPLQVQDALRNVPTHRLLMFAAEELQASVPLLRDPRLEVLSSRMCHSARDISVMQTSKPAPSGHVEQRTAFEKLERTSAMLETVVHRCVLGATGHGAHETLRRSTQEGYDVRRELGAQGAASGTSTRANTLIVAYMTSACAWQAAGFMELAVSYGELALARLERNSNPDDAFTCSENDETNEYRTQALCMRADILALYRGEWDAARALLGEELDKLELQGSDREGTPEHDALQFALMRLEALHALGKTDGEFVAARVLDEMVDVRAGVASQLLEPLGHETTTQDLNTEQCEVGSSAPAGPDMPSEDVAFLLECFRLGVLLDLSHGGGAEPHAERGLARACRMVDVAMEYHRPDRACEALLLVAECLAAGSSGGACAPAALSYLFVAASVAWRLQLMQTYWLAACMIAESMLMLGEQAAAHALCSAVMPRMLENSALVDQARCVLLHARCVLQESASQEAKTRAHSLLLDARRRFELARDMRGVRDCARRLEQLDATPAES</sequence>
<dbReference type="PANTHER" id="PTHR12830">
    <property type="entry name" value="ANAPHASE-PROMOTING COMPLEX SUBUNIT 5"/>
    <property type="match status" value="1"/>
</dbReference>
<dbReference type="GO" id="GO:0005680">
    <property type="term" value="C:anaphase-promoting complex"/>
    <property type="evidence" value="ECO:0007669"/>
    <property type="project" value="InterPro"/>
</dbReference>
<protein>
    <recommendedName>
        <fullName evidence="8">Anaphase-promoting complex subunit 5</fullName>
    </recommendedName>
</protein>
<dbReference type="GO" id="GO:0051301">
    <property type="term" value="P:cell division"/>
    <property type="evidence" value="ECO:0007669"/>
    <property type="project" value="UniProtKB-KW"/>
</dbReference>
<evidence type="ECO:0000313" key="7">
    <source>
        <dbReference type="Proteomes" id="UP000324585"/>
    </source>
</evidence>